<keyword evidence="2" id="KW-1133">Transmembrane helix</keyword>
<feature type="transmembrane region" description="Helical" evidence="2">
    <location>
        <begin position="114"/>
        <end position="134"/>
    </location>
</feature>
<comment type="caution">
    <text evidence="4">The sequence shown here is derived from an EMBL/GenBank/DDBJ whole genome shotgun (WGS) entry which is preliminary data.</text>
</comment>
<proteinExistence type="predicted"/>
<sequence length="135" mass="14652">MKVLGWLFLFLCFQFLLCFAVERSPESGNIDSEKSNGSPEGKQLYGSCSNANSTGLDQTRLAGGIRSKHAMRSATKLSAVQRGKPVYGGNDVLHRPPKPTKSDAFSVVAPHSSLVSVTILQVTVLFFLAFQFSII</sequence>
<keyword evidence="2" id="KW-0812">Transmembrane</keyword>
<keyword evidence="2" id="KW-0472">Membrane</keyword>
<evidence type="ECO:0000313" key="4">
    <source>
        <dbReference type="EMBL" id="KAK9098158.1"/>
    </source>
</evidence>
<feature type="chain" id="PRO_5042881887" evidence="3">
    <location>
        <begin position="21"/>
        <end position="135"/>
    </location>
</feature>
<dbReference type="EMBL" id="JBBNAF010000011">
    <property type="protein sequence ID" value="KAK9098158.1"/>
    <property type="molecule type" value="Genomic_DNA"/>
</dbReference>
<keyword evidence="3" id="KW-0732">Signal</keyword>
<keyword evidence="5" id="KW-1185">Reference proteome</keyword>
<accession>A0AAP0HR11</accession>
<dbReference type="Proteomes" id="UP001420932">
    <property type="component" value="Unassembled WGS sequence"/>
</dbReference>
<gene>
    <name evidence="4" type="ORF">Syun_025203</name>
</gene>
<feature type="signal peptide" evidence="3">
    <location>
        <begin position="1"/>
        <end position="20"/>
    </location>
</feature>
<reference evidence="4 5" key="1">
    <citation type="submission" date="2024-01" db="EMBL/GenBank/DDBJ databases">
        <title>Genome assemblies of Stephania.</title>
        <authorList>
            <person name="Yang L."/>
        </authorList>
    </citation>
    <scope>NUCLEOTIDE SEQUENCE [LARGE SCALE GENOMIC DNA]</scope>
    <source>
        <strain evidence="4">YNDBR</strain>
        <tissue evidence="4">Leaf</tissue>
    </source>
</reference>
<name>A0AAP0HR11_9MAGN</name>
<dbReference type="AlphaFoldDB" id="A0AAP0HR11"/>
<feature type="compositionally biased region" description="Polar residues" evidence="1">
    <location>
        <begin position="26"/>
        <end position="38"/>
    </location>
</feature>
<organism evidence="4 5">
    <name type="scientific">Stephania yunnanensis</name>
    <dbReference type="NCBI Taxonomy" id="152371"/>
    <lineage>
        <taxon>Eukaryota</taxon>
        <taxon>Viridiplantae</taxon>
        <taxon>Streptophyta</taxon>
        <taxon>Embryophyta</taxon>
        <taxon>Tracheophyta</taxon>
        <taxon>Spermatophyta</taxon>
        <taxon>Magnoliopsida</taxon>
        <taxon>Ranunculales</taxon>
        <taxon>Menispermaceae</taxon>
        <taxon>Menispermoideae</taxon>
        <taxon>Cissampelideae</taxon>
        <taxon>Stephania</taxon>
    </lineage>
</organism>
<protein>
    <submittedName>
        <fullName evidence="4">Uncharacterized protein</fullName>
    </submittedName>
</protein>
<evidence type="ECO:0000256" key="1">
    <source>
        <dbReference type="SAM" id="MobiDB-lite"/>
    </source>
</evidence>
<evidence type="ECO:0000256" key="2">
    <source>
        <dbReference type="SAM" id="Phobius"/>
    </source>
</evidence>
<evidence type="ECO:0000313" key="5">
    <source>
        <dbReference type="Proteomes" id="UP001420932"/>
    </source>
</evidence>
<evidence type="ECO:0000256" key="3">
    <source>
        <dbReference type="SAM" id="SignalP"/>
    </source>
</evidence>
<feature type="region of interest" description="Disordered" evidence="1">
    <location>
        <begin position="26"/>
        <end position="46"/>
    </location>
</feature>